<proteinExistence type="predicted"/>
<comment type="caution">
    <text evidence="1">The sequence shown here is derived from an EMBL/GenBank/DDBJ whole genome shotgun (WGS) entry which is preliminary data.</text>
</comment>
<dbReference type="Gene3D" id="3.40.50.150">
    <property type="entry name" value="Vaccinia Virus protein VP39"/>
    <property type="match status" value="1"/>
</dbReference>
<protein>
    <recommendedName>
        <fullName evidence="3">DNA (cytosine-5-)-methyltransferase</fullName>
    </recommendedName>
</protein>
<keyword evidence="2" id="KW-1185">Reference proteome</keyword>
<evidence type="ECO:0000313" key="1">
    <source>
        <dbReference type="EMBL" id="GAA1749897.1"/>
    </source>
</evidence>
<dbReference type="RefSeq" id="WP_344062415.1">
    <property type="nucleotide sequence ID" value="NZ_BAAAPN010000019.1"/>
</dbReference>
<sequence length="64" mass="7014">MRGTTVTGATFMHDLNADGESDLRIGSLFSGYGGLDLAVEHVLNARTVWFSELNEPVARVFAHY</sequence>
<dbReference type="Proteomes" id="UP001501475">
    <property type="component" value="Unassembled WGS sequence"/>
</dbReference>
<name>A0ABN2K7E7_9MICO</name>
<reference evidence="1 2" key="1">
    <citation type="journal article" date="2019" name="Int. J. Syst. Evol. Microbiol.">
        <title>The Global Catalogue of Microorganisms (GCM) 10K type strain sequencing project: providing services to taxonomists for standard genome sequencing and annotation.</title>
        <authorList>
            <consortium name="The Broad Institute Genomics Platform"/>
            <consortium name="The Broad Institute Genome Sequencing Center for Infectious Disease"/>
            <person name="Wu L."/>
            <person name="Ma J."/>
        </authorList>
    </citation>
    <scope>NUCLEOTIDE SEQUENCE [LARGE SCALE GENOMIC DNA]</scope>
    <source>
        <strain evidence="1 2">JCM 15591</strain>
    </source>
</reference>
<dbReference type="EMBL" id="BAAAPN010000019">
    <property type="protein sequence ID" value="GAA1749897.1"/>
    <property type="molecule type" value="Genomic_DNA"/>
</dbReference>
<dbReference type="InterPro" id="IPR029063">
    <property type="entry name" value="SAM-dependent_MTases_sf"/>
</dbReference>
<gene>
    <name evidence="1" type="ORF">GCM10009810_07900</name>
</gene>
<dbReference type="SUPFAM" id="SSF53335">
    <property type="entry name" value="S-adenosyl-L-methionine-dependent methyltransferases"/>
    <property type="match status" value="1"/>
</dbReference>
<organism evidence="1 2">
    <name type="scientific">Nostocoides vanveenii</name>
    <dbReference type="NCBI Taxonomy" id="330835"/>
    <lineage>
        <taxon>Bacteria</taxon>
        <taxon>Bacillati</taxon>
        <taxon>Actinomycetota</taxon>
        <taxon>Actinomycetes</taxon>
        <taxon>Micrococcales</taxon>
        <taxon>Intrasporangiaceae</taxon>
        <taxon>Nostocoides</taxon>
    </lineage>
</organism>
<evidence type="ECO:0000313" key="2">
    <source>
        <dbReference type="Proteomes" id="UP001501475"/>
    </source>
</evidence>
<accession>A0ABN2K7E7</accession>
<evidence type="ECO:0008006" key="3">
    <source>
        <dbReference type="Google" id="ProtNLM"/>
    </source>
</evidence>